<sequence>MDAASNALPKPDVAQPLTMGPYALALQGLVTAVGRYRSQPIALRLLPGQTLALLGGNGAGKTTLLDTIAGFLRPLAGEVWLAGRDCTGEPPEKRRIGYLLQTDALFPHRTVAENLQFGRLAAENLDALLERFDLRALALRRPGQLSGGERQRVALARALAGEPDLVLLDEPLSAIDPATRPALRDELARHLRDCRAPSIMVTHDPADALALGQLVGVMDAGELLQVGPAADVFKRPNRLRTARLLGVENIWPGIVNEHPDETLVRIGLSPDDANCFVDAVRPHNGMPLLAGMRVRVCVRAASLIAAPCQQTPPAGYSRLPIRLLDAMPLSTAIQLRGRFGPNLDVLAYAPPWQMRGWTLTPDERLALHLHAEDVHILQDDDAPDPVPPQRRPAR</sequence>
<dbReference type="Pfam" id="PF00005">
    <property type="entry name" value="ABC_tran"/>
    <property type="match status" value="1"/>
</dbReference>
<evidence type="ECO:0000256" key="3">
    <source>
        <dbReference type="ARBA" id="ARBA00022840"/>
    </source>
</evidence>
<dbReference type="PROSITE" id="PS00211">
    <property type="entry name" value="ABC_TRANSPORTER_1"/>
    <property type="match status" value="1"/>
</dbReference>
<dbReference type="SMART" id="SM00382">
    <property type="entry name" value="AAA"/>
    <property type="match status" value="1"/>
</dbReference>
<evidence type="ECO:0000259" key="4">
    <source>
        <dbReference type="PROSITE" id="PS50893"/>
    </source>
</evidence>
<evidence type="ECO:0000256" key="1">
    <source>
        <dbReference type="ARBA" id="ARBA00022448"/>
    </source>
</evidence>
<dbReference type="InterPro" id="IPR027417">
    <property type="entry name" value="P-loop_NTPase"/>
</dbReference>
<dbReference type="SUPFAM" id="SSF52540">
    <property type="entry name" value="P-loop containing nucleoside triphosphate hydrolases"/>
    <property type="match status" value="1"/>
</dbReference>
<keyword evidence="5" id="KW-0378">Hydrolase</keyword>
<proteinExistence type="predicted"/>
<keyword evidence="3 5" id="KW-0067">ATP-binding</keyword>
<dbReference type="SUPFAM" id="SSF50331">
    <property type="entry name" value="MOP-like"/>
    <property type="match status" value="1"/>
</dbReference>
<dbReference type="EMBL" id="MLJW01000142">
    <property type="protein sequence ID" value="OIQ96845.1"/>
    <property type="molecule type" value="Genomic_DNA"/>
</dbReference>
<comment type="caution">
    <text evidence="5">The sequence shown here is derived from an EMBL/GenBank/DDBJ whole genome shotgun (WGS) entry which is preliminary data.</text>
</comment>
<dbReference type="InterPro" id="IPR003439">
    <property type="entry name" value="ABC_transporter-like_ATP-bd"/>
</dbReference>
<keyword evidence="1" id="KW-0813">Transport</keyword>
<evidence type="ECO:0000313" key="5">
    <source>
        <dbReference type="EMBL" id="OIQ96845.1"/>
    </source>
</evidence>
<keyword evidence="2" id="KW-0547">Nucleotide-binding</keyword>
<dbReference type="GO" id="GO:0016887">
    <property type="term" value="F:ATP hydrolysis activity"/>
    <property type="evidence" value="ECO:0007669"/>
    <property type="project" value="InterPro"/>
</dbReference>
<name>A0A1J5S9A7_9ZZZZ</name>
<evidence type="ECO:0000256" key="2">
    <source>
        <dbReference type="ARBA" id="ARBA00022741"/>
    </source>
</evidence>
<dbReference type="InterPro" id="IPR003593">
    <property type="entry name" value="AAA+_ATPase"/>
</dbReference>
<dbReference type="InterPro" id="IPR050093">
    <property type="entry name" value="ABC_SmlMolc_Importer"/>
</dbReference>
<reference evidence="5" key="1">
    <citation type="submission" date="2016-10" db="EMBL/GenBank/DDBJ databases">
        <title>Sequence of Gallionella enrichment culture.</title>
        <authorList>
            <person name="Poehlein A."/>
            <person name="Muehling M."/>
            <person name="Daniel R."/>
        </authorList>
    </citation>
    <scope>NUCLEOTIDE SEQUENCE</scope>
</reference>
<dbReference type="EC" id="3.6.3.30" evidence="5"/>
<protein>
    <submittedName>
        <fullName evidence="5">Fe(3+) ions import ATP-binding protein FbpC 2</fullName>
        <ecNumber evidence="5">3.6.3.30</ecNumber>
    </submittedName>
</protein>
<gene>
    <name evidence="5" type="primary">fbpC2_1</name>
    <name evidence="5" type="ORF">GALL_211720</name>
</gene>
<dbReference type="InterPro" id="IPR008995">
    <property type="entry name" value="Mo/tungstate-bd_C_term_dom"/>
</dbReference>
<feature type="domain" description="ABC transporter" evidence="4">
    <location>
        <begin position="8"/>
        <end position="245"/>
    </location>
</feature>
<dbReference type="GO" id="GO:0005524">
    <property type="term" value="F:ATP binding"/>
    <property type="evidence" value="ECO:0007669"/>
    <property type="project" value="UniProtKB-KW"/>
</dbReference>
<dbReference type="PANTHER" id="PTHR42781:SF4">
    <property type="entry name" value="SPERMIDINE_PUTRESCINE IMPORT ATP-BINDING PROTEIN POTA"/>
    <property type="match status" value="1"/>
</dbReference>
<dbReference type="AlphaFoldDB" id="A0A1J5S9A7"/>
<dbReference type="PROSITE" id="PS50893">
    <property type="entry name" value="ABC_TRANSPORTER_2"/>
    <property type="match status" value="1"/>
</dbReference>
<dbReference type="PANTHER" id="PTHR42781">
    <property type="entry name" value="SPERMIDINE/PUTRESCINE IMPORT ATP-BINDING PROTEIN POTA"/>
    <property type="match status" value="1"/>
</dbReference>
<dbReference type="InterPro" id="IPR017871">
    <property type="entry name" value="ABC_transporter-like_CS"/>
</dbReference>
<accession>A0A1J5S9A7</accession>
<organism evidence="5">
    <name type="scientific">mine drainage metagenome</name>
    <dbReference type="NCBI Taxonomy" id="410659"/>
    <lineage>
        <taxon>unclassified sequences</taxon>
        <taxon>metagenomes</taxon>
        <taxon>ecological metagenomes</taxon>
    </lineage>
</organism>
<dbReference type="Gene3D" id="3.40.50.300">
    <property type="entry name" value="P-loop containing nucleotide triphosphate hydrolases"/>
    <property type="match status" value="1"/>
</dbReference>